<feature type="transmembrane region" description="Helical" evidence="1">
    <location>
        <begin position="65"/>
        <end position="86"/>
    </location>
</feature>
<organism evidence="2 3">
    <name type="scientific">Rhamnella rubrinervis</name>
    <dbReference type="NCBI Taxonomy" id="2594499"/>
    <lineage>
        <taxon>Eukaryota</taxon>
        <taxon>Viridiplantae</taxon>
        <taxon>Streptophyta</taxon>
        <taxon>Embryophyta</taxon>
        <taxon>Tracheophyta</taxon>
        <taxon>Spermatophyta</taxon>
        <taxon>Magnoliopsida</taxon>
        <taxon>eudicotyledons</taxon>
        <taxon>Gunneridae</taxon>
        <taxon>Pentapetalae</taxon>
        <taxon>rosids</taxon>
        <taxon>fabids</taxon>
        <taxon>Rosales</taxon>
        <taxon>Rhamnaceae</taxon>
        <taxon>rhamnoid group</taxon>
        <taxon>Rhamneae</taxon>
        <taxon>Rhamnella</taxon>
    </lineage>
</organism>
<proteinExistence type="predicted"/>
<comment type="caution">
    <text evidence="2">The sequence shown here is derived from an EMBL/GenBank/DDBJ whole genome shotgun (WGS) entry which is preliminary data.</text>
</comment>
<dbReference type="PANTHER" id="PTHR31876">
    <property type="entry name" value="COV-LIKE PROTEIN 1"/>
    <property type="match status" value="1"/>
</dbReference>
<evidence type="ECO:0000313" key="3">
    <source>
        <dbReference type="Proteomes" id="UP000796880"/>
    </source>
</evidence>
<feature type="transmembrane region" description="Helical" evidence="1">
    <location>
        <begin position="106"/>
        <end position="132"/>
    </location>
</feature>
<gene>
    <name evidence="2" type="ORF">FNV43_RR19087</name>
</gene>
<keyword evidence="1" id="KW-1133">Transmembrane helix</keyword>
<reference evidence="2" key="1">
    <citation type="submission" date="2020-03" db="EMBL/GenBank/DDBJ databases">
        <title>A high-quality chromosome-level genome assembly of a woody plant with both climbing and erect habits, Rhamnella rubrinervis.</title>
        <authorList>
            <person name="Lu Z."/>
            <person name="Yang Y."/>
            <person name="Zhu X."/>
            <person name="Sun Y."/>
        </authorList>
    </citation>
    <scope>NUCLEOTIDE SEQUENCE</scope>
    <source>
        <strain evidence="2">BYM</strain>
        <tissue evidence="2">Leaf</tissue>
    </source>
</reference>
<keyword evidence="1" id="KW-0472">Membrane</keyword>
<dbReference type="GO" id="GO:0005794">
    <property type="term" value="C:Golgi apparatus"/>
    <property type="evidence" value="ECO:0007669"/>
    <property type="project" value="TreeGrafter"/>
</dbReference>
<dbReference type="InterPro" id="IPR007462">
    <property type="entry name" value="COV1-like"/>
</dbReference>
<sequence>MEGRWERDLERLIPNAGVESPSGIRGSPNLSPIAAPPVASSSHHHHIAKAATSSKVVRSWAWKKFITGFVIVSPIAITFYVTWWFVHLVDGLFSPVFAHLGIDIFGLGFMTSITFIFLIGVFMSSWLGASVLSLGELFIEKMPFVSYIYTASKQISAAISPDQNSNAFKEVAIVRHPRLGEYAFGFITSSSVILNMASGAEELSCVYVPTNHLYAGDILLVSSKDILKPNLSVREGIEVVISGGMSIPHTLTTTDARAIPIPVAGLGKVVVPPFQL</sequence>
<dbReference type="EMBL" id="VOIH02000008">
    <property type="protein sequence ID" value="KAF3440801.1"/>
    <property type="molecule type" value="Genomic_DNA"/>
</dbReference>
<dbReference type="AlphaFoldDB" id="A0A8K0GWM3"/>
<dbReference type="OrthoDB" id="10332581at2759"/>
<name>A0A8K0GWM3_9ROSA</name>
<keyword evidence="1" id="KW-0812">Transmembrane</keyword>
<evidence type="ECO:0000313" key="2">
    <source>
        <dbReference type="EMBL" id="KAF3440801.1"/>
    </source>
</evidence>
<accession>A0A8K0GWM3</accession>
<protein>
    <submittedName>
        <fullName evidence="2">Uncharacterized protein</fullName>
    </submittedName>
</protein>
<dbReference type="Proteomes" id="UP000796880">
    <property type="component" value="Unassembled WGS sequence"/>
</dbReference>
<dbReference type="PANTHER" id="PTHR31876:SF20">
    <property type="entry name" value="PROTEIN LIKE COV 3-LIKE"/>
    <property type="match status" value="1"/>
</dbReference>
<dbReference type="Pfam" id="PF04367">
    <property type="entry name" value="DUF502"/>
    <property type="match status" value="1"/>
</dbReference>
<keyword evidence="3" id="KW-1185">Reference proteome</keyword>
<evidence type="ECO:0000256" key="1">
    <source>
        <dbReference type="SAM" id="Phobius"/>
    </source>
</evidence>